<accession>A0A5N6K5Y8</accession>
<sequence length="92" mass="10801">MPRWYAAMVCNPLEKLERNDMEETDVGIVGLVRRRWIFPKSSLNHRNILVGRPGRPMFLQGYFGTLNTLKSNKTRLRSGDGIMNQHQFRRLL</sequence>
<evidence type="ECO:0000313" key="2">
    <source>
        <dbReference type="Proteomes" id="UP000326757"/>
    </source>
</evidence>
<dbReference type="Proteomes" id="UP000326757">
    <property type="component" value="Unassembled WGS sequence"/>
</dbReference>
<comment type="caution">
    <text evidence="1">The sequence shown here is derived from an EMBL/GenBank/DDBJ whole genome shotgun (WGS) entry which is preliminary data.</text>
</comment>
<keyword evidence="2" id="KW-1185">Reference proteome</keyword>
<reference evidence="1 2" key="1">
    <citation type="submission" date="2019-06" db="EMBL/GenBank/DDBJ databases">
        <title>Genome Sequence of the Brown Rot Fungal Pathogen Monilinia laxa.</title>
        <authorList>
            <person name="De Miccolis Angelini R.M."/>
            <person name="Landi L."/>
            <person name="Abate D."/>
            <person name="Pollastro S."/>
            <person name="Romanazzi G."/>
            <person name="Faretra F."/>
        </authorList>
    </citation>
    <scope>NUCLEOTIDE SEQUENCE [LARGE SCALE GENOMIC DNA]</scope>
    <source>
        <strain evidence="1 2">Mlax316</strain>
    </source>
</reference>
<dbReference type="AlphaFoldDB" id="A0A5N6K5Y8"/>
<protein>
    <submittedName>
        <fullName evidence="1">Uncharacterized protein</fullName>
    </submittedName>
</protein>
<proteinExistence type="predicted"/>
<evidence type="ECO:0000313" key="1">
    <source>
        <dbReference type="EMBL" id="KAB8298005.1"/>
    </source>
</evidence>
<dbReference type="EMBL" id="VIGI01000007">
    <property type="protein sequence ID" value="KAB8298005.1"/>
    <property type="molecule type" value="Genomic_DNA"/>
</dbReference>
<name>A0A5N6K5Y8_MONLA</name>
<gene>
    <name evidence="1" type="ORF">EYC80_001777</name>
</gene>
<organism evidence="1 2">
    <name type="scientific">Monilinia laxa</name>
    <name type="common">Brown rot fungus</name>
    <name type="synonym">Sclerotinia laxa</name>
    <dbReference type="NCBI Taxonomy" id="61186"/>
    <lineage>
        <taxon>Eukaryota</taxon>
        <taxon>Fungi</taxon>
        <taxon>Dikarya</taxon>
        <taxon>Ascomycota</taxon>
        <taxon>Pezizomycotina</taxon>
        <taxon>Leotiomycetes</taxon>
        <taxon>Helotiales</taxon>
        <taxon>Sclerotiniaceae</taxon>
        <taxon>Monilinia</taxon>
    </lineage>
</organism>